<dbReference type="Pfam" id="PF13561">
    <property type="entry name" value="adh_short_C2"/>
    <property type="match status" value="1"/>
</dbReference>
<dbReference type="CDD" id="cd05233">
    <property type="entry name" value="SDR_c"/>
    <property type="match status" value="1"/>
</dbReference>
<reference evidence="4" key="1">
    <citation type="submission" date="2022-07" db="EMBL/GenBank/DDBJ databases">
        <title>Fungi with potential for degradation of polypropylene.</title>
        <authorList>
            <person name="Gostincar C."/>
        </authorList>
    </citation>
    <scope>NUCLEOTIDE SEQUENCE</scope>
    <source>
        <strain evidence="4">EXF-13308</strain>
    </source>
</reference>
<comment type="caution">
    <text evidence="4">The sequence shown here is derived from an EMBL/GenBank/DDBJ whole genome shotgun (WGS) entry which is preliminary data.</text>
</comment>
<dbReference type="PRINTS" id="PR00081">
    <property type="entry name" value="GDHRDH"/>
</dbReference>
<organism evidence="4 5">
    <name type="scientific">Pleurostoma richardsiae</name>
    <dbReference type="NCBI Taxonomy" id="41990"/>
    <lineage>
        <taxon>Eukaryota</taxon>
        <taxon>Fungi</taxon>
        <taxon>Dikarya</taxon>
        <taxon>Ascomycota</taxon>
        <taxon>Pezizomycotina</taxon>
        <taxon>Sordariomycetes</taxon>
        <taxon>Sordariomycetidae</taxon>
        <taxon>Calosphaeriales</taxon>
        <taxon>Pleurostomataceae</taxon>
        <taxon>Pleurostoma</taxon>
    </lineage>
</organism>
<dbReference type="InterPro" id="IPR036291">
    <property type="entry name" value="NAD(P)-bd_dom_sf"/>
</dbReference>
<comment type="similarity">
    <text evidence="1">Belongs to the short-chain dehydrogenases/reductases (SDR) family.</text>
</comment>
<dbReference type="Gene3D" id="3.40.50.720">
    <property type="entry name" value="NAD(P)-binding Rossmann-like Domain"/>
    <property type="match status" value="1"/>
</dbReference>
<evidence type="ECO:0000256" key="3">
    <source>
        <dbReference type="ARBA" id="ARBA00023002"/>
    </source>
</evidence>
<evidence type="ECO:0000313" key="5">
    <source>
        <dbReference type="Proteomes" id="UP001174694"/>
    </source>
</evidence>
<dbReference type="InterPro" id="IPR002347">
    <property type="entry name" value="SDR_fam"/>
</dbReference>
<keyword evidence="5" id="KW-1185">Reference proteome</keyword>
<dbReference type="FunFam" id="3.40.50.720:FF:000084">
    <property type="entry name" value="Short-chain dehydrogenase reductase"/>
    <property type="match status" value="1"/>
</dbReference>
<dbReference type="Proteomes" id="UP001174694">
    <property type="component" value="Unassembled WGS sequence"/>
</dbReference>
<keyword evidence="3" id="KW-0560">Oxidoreductase</keyword>
<dbReference type="AlphaFoldDB" id="A0AA38VGP6"/>
<dbReference type="SUPFAM" id="SSF51735">
    <property type="entry name" value="NAD(P)-binding Rossmann-fold domains"/>
    <property type="match status" value="1"/>
</dbReference>
<sequence>MASRTALISGSNSGIGAAIARELSSRGVNIVLNYPFPNLKDDCESVGKTLQTDWIAVEADLSTTKGPIELVAAAVSRFGHIDVVVHNAARFPTGPSWDVTVEDWDAAFALNVRGTMFLNNAALPHLAPYRPLPRDKQPITGRPGGSRIIVIGSGSSRSPQHDAFAYMATKGALESMVKGWALELPSKYGCTVNGVWPGPTYTELMKKLATPEILRATFADRTPVEGCMAEPEDVATAVAFLAEPSTKWINGEIIMVNGGFIMI</sequence>
<accession>A0AA38VGP6</accession>
<keyword evidence="2" id="KW-0521">NADP</keyword>
<evidence type="ECO:0000313" key="4">
    <source>
        <dbReference type="EMBL" id="KAJ9131003.1"/>
    </source>
</evidence>
<protein>
    <submittedName>
        <fullName evidence="4">3-oxoacyl-(Acyl-carrier protein) reductase</fullName>
    </submittedName>
</protein>
<gene>
    <name evidence="4" type="ORF">NKR23_g11922</name>
</gene>
<name>A0AA38VGP6_9PEZI</name>
<dbReference type="PANTHER" id="PTHR48107:SF7">
    <property type="entry name" value="RE15974P"/>
    <property type="match status" value="1"/>
</dbReference>
<dbReference type="EMBL" id="JANBVO010000074">
    <property type="protein sequence ID" value="KAJ9131003.1"/>
    <property type="molecule type" value="Genomic_DNA"/>
</dbReference>
<evidence type="ECO:0000256" key="2">
    <source>
        <dbReference type="ARBA" id="ARBA00022857"/>
    </source>
</evidence>
<dbReference type="GO" id="GO:0016614">
    <property type="term" value="F:oxidoreductase activity, acting on CH-OH group of donors"/>
    <property type="evidence" value="ECO:0007669"/>
    <property type="project" value="UniProtKB-ARBA"/>
</dbReference>
<evidence type="ECO:0000256" key="1">
    <source>
        <dbReference type="ARBA" id="ARBA00006484"/>
    </source>
</evidence>
<proteinExistence type="inferred from homology"/>
<dbReference type="PANTHER" id="PTHR48107">
    <property type="entry name" value="NADPH-DEPENDENT ALDEHYDE REDUCTASE-LIKE PROTEIN, CHLOROPLASTIC-RELATED"/>
    <property type="match status" value="1"/>
</dbReference>